<dbReference type="Proteomes" id="UP001150879">
    <property type="component" value="Unassembled WGS sequence"/>
</dbReference>
<evidence type="ECO:0000313" key="2">
    <source>
        <dbReference type="Proteomes" id="UP001150879"/>
    </source>
</evidence>
<protein>
    <submittedName>
        <fullName evidence="1">Uncharacterized protein</fullName>
    </submittedName>
</protein>
<reference evidence="1" key="2">
    <citation type="journal article" date="2023" name="IMA Fungus">
        <title>Comparative genomic study of the Penicillium genus elucidates a diverse pangenome and 15 lateral gene transfer events.</title>
        <authorList>
            <person name="Petersen C."/>
            <person name="Sorensen T."/>
            <person name="Nielsen M.R."/>
            <person name="Sondergaard T.E."/>
            <person name="Sorensen J.L."/>
            <person name="Fitzpatrick D.A."/>
            <person name="Frisvad J.C."/>
            <person name="Nielsen K.L."/>
        </authorList>
    </citation>
    <scope>NUCLEOTIDE SEQUENCE</scope>
    <source>
        <strain evidence="1">IBT 16849</strain>
    </source>
</reference>
<reference evidence="1" key="1">
    <citation type="submission" date="2022-11" db="EMBL/GenBank/DDBJ databases">
        <authorList>
            <person name="Petersen C."/>
        </authorList>
    </citation>
    <scope>NUCLEOTIDE SEQUENCE</scope>
    <source>
        <strain evidence="1">IBT 16849</strain>
    </source>
</reference>
<dbReference type="AlphaFoldDB" id="A0A9W9MR42"/>
<sequence>MEPTQSQLACPLPSLSRNFGTSNPSIHSERVFLVYMHQWNSFAQDAFDRFQRTNLTHQVAIHDENKLYKVGNELGLSGMFVRNLYDPVMRALEPLSNMSSMRFADIQAITYAINIVPDVSSGLVNSRRTKDSMNIS</sequence>
<accession>A0A9W9MR42</accession>
<evidence type="ECO:0000313" key="1">
    <source>
        <dbReference type="EMBL" id="KAJ5205976.1"/>
    </source>
</evidence>
<keyword evidence="2" id="KW-1185">Reference proteome</keyword>
<organism evidence="1 2">
    <name type="scientific">Penicillium cf. griseofulvum</name>
    <dbReference type="NCBI Taxonomy" id="2972120"/>
    <lineage>
        <taxon>Eukaryota</taxon>
        <taxon>Fungi</taxon>
        <taxon>Dikarya</taxon>
        <taxon>Ascomycota</taxon>
        <taxon>Pezizomycotina</taxon>
        <taxon>Eurotiomycetes</taxon>
        <taxon>Eurotiomycetidae</taxon>
        <taxon>Eurotiales</taxon>
        <taxon>Aspergillaceae</taxon>
        <taxon>Penicillium</taxon>
    </lineage>
</organism>
<gene>
    <name evidence="1" type="ORF">N7472_002424</name>
</gene>
<name>A0A9W9MR42_9EURO</name>
<proteinExistence type="predicted"/>
<comment type="caution">
    <text evidence="1">The sequence shown here is derived from an EMBL/GenBank/DDBJ whole genome shotgun (WGS) entry which is preliminary data.</text>
</comment>
<dbReference type="EMBL" id="JAPQKP010000002">
    <property type="protein sequence ID" value="KAJ5205976.1"/>
    <property type="molecule type" value="Genomic_DNA"/>
</dbReference>